<organism evidence="7 8">
    <name type="scientific">Clostridium lentum</name>
    <dbReference type="NCBI Taxonomy" id="2763037"/>
    <lineage>
        <taxon>Bacteria</taxon>
        <taxon>Bacillati</taxon>
        <taxon>Bacillota</taxon>
        <taxon>Clostridia</taxon>
        <taxon>Eubacteriales</taxon>
        <taxon>Clostridiaceae</taxon>
        <taxon>Clostridium</taxon>
    </lineage>
</organism>
<feature type="transmembrane region" description="Helical" evidence="5">
    <location>
        <begin position="350"/>
        <end position="370"/>
    </location>
</feature>
<comment type="caution">
    <text evidence="7">The sequence shown here is derived from an EMBL/GenBank/DDBJ whole genome shotgun (WGS) entry which is preliminary data.</text>
</comment>
<keyword evidence="8" id="KW-1185">Reference proteome</keyword>
<feature type="transmembrane region" description="Helical" evidence="5">
    <location>
        <begin position="376"/>
        <end position="394"/>
    </location>
</feature>
<evidence type="ECO:0000256" key="1">
    <source>
        <dbReference type="ARBA" id="ARBA00004141"/>
    </source>
</evidence>
<feature type="transmembrane region" description="Helical" evidence="5">
    <location>
        <begin position="470"/>
        <end position="488"/>
    </location>
</feature>
<evidence type="ECO:0000313" key="7">
    <source>
        <dbReference type="EMBL" id="MBC5638887.1"/>
    </source>
</evidence>
<dbReference type="EMBL" id="JACOOQ010000001">
    <property type="protein sequence ID" value="MBC5638887.1"/>
    <property type="molecule type" value="Genomic_DNA"/>
</dbReference>
<feature type="transmembrane region" description="Helical" evidence="5">
    <location>
        <begin position="111"/>
        <end position="129"/>
    </location>
</feature>
<sequence length="641" mass="74133">MKYEKVVNKENIKKQTFMFVFIVAFIMSFKSIFGDQNTLIGVSTITAMLMFINVDLTMSPMENLMKLILLNVITGVGAYISLLNPWIGIPINFIIIFIISYKLYFNLKESLYLPFTLQYAFILSIPVTLKEMPIRLASLLVAPIAIMSFQMLFNRQKIFKKGNRIIENICSKIIEKIDIILDEDNVEKNNSYIDKDIRKYIDEFRAIVYDNRKENFYITEEARIKINILSTLEKISINLNKDYNVEELKGILMGLRQCMKRLNVVLGEDNNIKELEDYIDSVIDNHKDIQASRIHAIQILNSLEILKVALTELRVLGKENYNNIKFTETDYPTQLQSINKKRFIMNSVKLSFAIRSAIGISLAAFVSDYFNLSEGRWIIFTMVSLVVPIYEASIKKAKDRFIATIIGAVIIVILFSIFKSVGIRSMILIGAGYVNSYLKEYKHKTICTTVSAIGSAALLGNTTVLTLRRIIFVAIGVVLAIIINRFILPRKIEDYTRELEGMYLEAVKAMLKKVYLSPTENNMHGMNNLFIITSLIESRLENNKEFLNKRAIKSISQNRLLILNIHELYILFSNDKFKNIDSKYIVEDMKMITSFTDQNIKELLDKIEDHIKKSDNIYNKMMLENIREVYKEIYKINKYVS</sequence>
<dbReference type="InterPro" id="IPR049453">
    <property type="entry name" value="Memb_transporter_dom"/>
</dbReference>
<comment type="subcellular location">
    <subcellularLocation>
        <location evidence="1">Membrane</location>
        <topology evidence="1">Multi-pass membrane protein</topology>
    </subcellularLocation>
</comment>
<feature type="transmembrane region" description="Helical" evidence="5">
    <location>
        <begin position="16"/>
        <end position="33"/>
    </location>
</feature>
<feature type="transmembrane region" description="Helical" evidence="5">
    <location>
        <begin position="401"/>
        <end position="418"/>
    </location>
</feature>
<feature type="transmembrane region" description="Helical" evidence="5">
    <location>
        <begin position="39"/>
        <end position="56"/>
    </location>
</feature>
<protein>
    <submittedName>
        <fullName evidence="7">FUSC family protein</fullName>
    </submittedName>
</protein>
<feature type="transmembrane region" description="Helical" evidence="5">
    <location>
        <begin position="135"/>
        <end position="153"/>
    </location>
</feature>
<proteinExistence type="predicted"/>
<evidence type="ECO:0000313" key="8">
    <source>
        <dbReference type="Proteomes" id="UP000662088"/>
    </source>
</evidence>
<feature type="domain" description="Integral membrane bound transporter" evidence="6">
    <location>
        <begin position="362"/>
        <end position="483"/>
    </location>
</feature>
<evidence type="ECO:0000259" key="6">
    <source>
        <dbReference type="Pfam" id="PF13515"/>
    </source>
</evidence>
<dbReference type="RefSeq" id="WP_186834358.1">
    <property type="nucleotide sequence ID" value="NZ_JACOOQ010000001.1"/>
</dbReference>
<keyword evidence="3 5" id="KW-1133">Transmembrane helix</keyword>
<evidence type="ECO:0000256" key="4">
    <source>
        <dbReference type="ARBA" id="ARBA00023136"/>
    </source>
</evidence>
<evidence type="ECO:0000256" key="2">
    <source>
        <dbReference type="ARBA" id="ARBA00022692"/>
    </source>
</evidence>
<dbReference type="Proteomes" id="UP000662088">
    <property type="component" value="Unassembled WGS sequence"/>
</dbReference>
<feature type="transmembrane region" description="Helical" evidence="5">
    <location>
        <begin position="86"/>
        <end position="104"/>
    </location>
</feature>
<evidence type="ECO:0000256" key="3">
    <source>
        <dbReference type="ARBA" id="ARBA00022989"/>
    </source>
</evidence>
<gene>
    <name evidence="7" type="ORF">H8R92_00300</name>
</gene>
<name>A0A8I0AB34_9CLOT</name>
<reference evidence="7" key="1">
    <citation type="submission" date="2020-08" db="EMBL/GenBank/DDBJ databases">
        <title>Genome public.</title>
        <authorList>
            <person name="Liu C."/>
            <person name="Sun Q."/>
        </authorList>
    </citation>
    <scope>NUCLEOTIDE SEQUENCE</scope>
    <source>
        <strain evidence="7">NSJ-42</strain>
    </source>
</reference>
<evidence type="ECO:0000256" key="5">
    <source>
        <dbReference type="SAM" id="Phobius"/>
    </source>
</evidence>
<keyword evidence="4 5" id="KW-0472">Membrane</keyword>
<dbReference type="GO" id="GO:0016020">
    <property type="term" value="C:membrane"/>
    <property type="evidence" value="ECO:0007669"/>
    <property type="project" value="UniProtKB-SubCell"/>
</dbReference>
<accession>A0A8I0AB34</accession>
<dbReference type="AlphaFoldDB" id="A0A8I0AB34"/>
<keyword evidence="2 5" id="KW-0812">Transmembrane</keyword>
<dbReference type="Pfam" id="PF13515">
    <property type="entry name" value="FUSC_2"/>
    <property type="match status" value="1"/>
</dbReference>